<protein>
    <submittedName>
        <fullName evidence="1">Spore coat polysaccharide biosynthesis protein SpsF</fullName>
    </submittedName>
</protein>
<dbReference type="Gene3D" id="3.90.550.10">
    <property type="entry name" value="Spore Coat Polysaccharide Biosynthesis Protein SpsA, Chain A"/>
    <property type="match status" value="1"/>
</dbReference>
<dbReference type="OrthoDB" id="9801052at2"/>
<evidence type="ECO:0000313" key="2">
    <source>
        <dbReference type="Proteomes" id="UP000199077"/>
    </source>
</evidence>
<accession>A0A1H0RG97</accession>
<dbReference type="EMBL" id="LT629711">
    <property type="protein sequence ID" value="SDP28593.1"/>
    <property type="molecule type" value="Genomic_DNA"/>
</dbReference>
<dbReference type="PANTHER" id="PTHR42866:SF1">
    <property type="entry name" value="SPORE COAT POLYSACCHARIDE BIOSYNTHESIS PROTEIN SPSF"/>
    <property type="match status" value="1"/>
</dbReference>
<dbReference type="Pfam" id="PF02348">
    <property type="entry name" value="CTP_transf_3"/>
    <property type="match status" value="1"/>
</dbReference>
<dbReference type="GO" id="GO:0005829">
    <property type="term" value="C:cytosol"/>
    <property type="evidence" value="ECO:0007669"/>
    <property type="project" value="TreeGrafter"/>
</dbReference>
<name>A0A1H0RG97_9MICO</name>
<dbReference type="CDD" id="cd02518">
    <property type="entry name" value="GT2_SpsF"/>
    <property type="match status" value="1"/>
</dbReference>
<gene>
    <name evidence="1" type="ORF">SAMN04489867_1953</name>
</gene>
<dbReference type="PANTHER" id="PTHR42866">
    <property type="entry name" value="3-DEOXY-MANNO-OCTULOSONATE CYTIDYLYLTRANSFERASE"/>
    <property type="match status" value="1"/>
</dbReference>
<proteinExistence type="predicted"/>
<dbReference type="RefSeq" id="WP_091784630.1">
    <property type="nucleotide sequence ID" value="NZ_LT629711.1"/>
</dbReference>
<dbReference type="InterPro" id="IPR003329">
    <property type="entry name" value="Cytidylyl_trans"/>
</dbReference>
<dbReference type="InterPro" id="IPR029044">
    <property type="entry name" value="Nucleotide-diphossugar_trans"/>
</dbReference>
<dbReference type="Proteomes" id="UP000199077">
    <property type="component" value="Chromosome I"/>
</dbReference>
<reference evidence="2" key="1">
    <citation type="submission" date="2016-10" db="EMBL/GenBank/DDBJ databases">
        <authorList>
            <person name="Varghese N."/>
            <person name="Submissions S."/>
        </authorList>
    </citation>
    <scope>NUCLEOTIDE SEQUENCE [LARGE SCALE GENOMIC DNA]</scope>
    <source>
        <strain evidence="2">DSM 22329</strain>
    </source>
</reference>
<keyword evidence="2" id="KW-1185">Reference proteome</keyword>
<dbReference type="STRING" id="443156.SAMN04489867_1953"/>
<organism evidence="1 2">
    <name type="scientific">Pedococcus dokdonensis</name>
    <dbReference type="NCBI Taxonomy" id="443156"/>
    <lineage>
        <taxon>Bacteria</taxon>
        <taxon>Bacillati</taxon>
        <taxon>Actinomycetota</taxon>
        <taxon>Actinomycetes</taxon>
        <taxon>Micrococcales</taxon>
        <taxon>Intrasporangiaceae</taxon>
        <taxon>Pedococcus</taxon>
    </lineage>
</organism>
<sequence length="242" mass="25603">MRVIVVVQARMGSTRLPGKVLEDLGGLPVLSWVVRACRAARLVDDVVVATSTLPGDDPVAGLAAELGVPVVRGSEDDVLSRYVQALEAHPADAVVRITADCPLTDPAVIDAVVGAWRADPTLDYVSTVVVRTLPHGLDVELVTADALRRVAATATDHHRTHVTSGIYTAPDDYAVMGLCFAPDTTDLRITLDTPQDLEALRAIVAARGTGIAERREVVALLRARPELAAINADITQKSLEAG</sequence>
<evidence type="ECO:0000313" key="1">
    <source>
        <dbReference type="EMBL" id="SDP28593.1"/>
    </source>
</evidence>
<dbReference type="SUPFAM" id="SSF53448">
    <property type="entry name" value="Nucleotide-diphospho-sugar transferases"/>
    <property type="match status" value="1"/>
</dbReference>
<dbReference type="AlphaFoldDB" id="A0A1H0RG97"/>